<reference evidence="2" key="1">
    <citation type="submission" date="2024-05" db="EMBL/GenBank/DDBJ databases">
        <title>Planctomycetes of the genus Singulisphaera possess chitinolytic capabilities.</title>
        <authorList>
            <person name="Ivanova A."/>
        </authorList>
    </citation>
    <scope>NUCLEOTIDE SEQUENCE</scope>
    <source>
        <strain evidence="2">Ch08T</strain>
    </source>
</reference>
<feature type="region of interest" description="Disordered" evidence="1">
    <location>
        <begin position="61"/>
        <end position="98"/>
    </location>
</feature>
<evidence type="ECO:0000313" key="2">
    <source>
        <dbReference type="EMBL" id="XBH06359.1"/>
    </source>
</evidence>
<feature type="compositionally biased region" description="Basic and acidic residues" evidence="1">
    <location>
        <begin position="75"/>
        <end position="87"/>
    </location>
</feature>
<protein>
    <submittedName>
        <fullName evidence="2">Uncharacterized protein</fullName>
    </submittedName>
</protein>
<gene>
    <name evidence="2" type="ORF">V5E97_10070</name>
</gene>
<evidence type="ECO:0000256" key="1">
    <source>
        <dbReference type="SAM" id="MobiDB-lite"/>
    </source>
</evidence>
<name>A0AAU7CM23_9BACT</name>
<organism evidence="2">
    <name type="scientific">Singulisphaera sp. Ch08</name>
    <dbReference type="NCBI Taxonomy" id="3120278"/>
    <lineage>
        <taxon>Bacteria</taxon>
        <taxon>Pseudomonadati</taxon>
        <taxon>Planctomycetota</taxon>
        <taxon>Planctomycetia</taxon>
        <taxon>Isosphaerales</taxon>
        <taxon>Isosphaeraceae</taxon>
        <taxon>Singulisphaera</taxon>
    </lineage>
</organism>
<proteinExistence type="predicted"/>
<sequence length="161" mass="17794">MLADHLTTAAAPAVPCACCGTTEGSKRSGGQFVRYRGERFGQAGMLCATCRARELRHQKARSLGFEPGKVGRRPSKADTGRNRRFTDSPRVAAPDASCRTKLSPEQVAENLLAIREEAERNGRRPRTGTSQSEIRQQRWADLAASERQRVVEARRQAMARV</sequence>
<feature type="region of interest" description="Disordered" evidence="1">
    <location>
        <begin position="116"/>
        <end position="161"/>
    </location>
</feature>
<feature type="compositionally biased region" description="Basic and acidic residues" evidence="1">
    <location>
        <begin position="144"/>
        <end position="155"/>
    </location>
</feature>
<dbReference type="RefSeq" id="WP_406699210.1">
    <property type="nucleotide sequence ID" value="NZ_CP155447.1"/>
</dbReference>
<dbReference type="EMBL" id="CP155447">
    <property type="protein sequence ID" value="XBH06359.1"/>
    <property type="molecule type" value="Genomic_DNA"/>
</dbReference>
<accession>A0AAU7CM23</accession>
<dbReference type="AlphaFoldDB" id="A0AAU7CM23"/>